<name>A0A9E4K9I0_9GAMM</name>
<dbReference type="EMBL" id="JAEPCM010000081">
    <property type="protein sequence ID" value="MCG7945331.1"/>
    <property type="molecule type" value="Genomic_DNA"/>
</dbReference>
<evidence type="ECO:0000313" key="3">
    <source>
        <dbReference type="Proteomes" id="UP000886667"/>
    </source>
</evidence>
<protein>
    <submittedName>
        <fullName evidence="2">Uncharacterized protein</fullName>
    </submittedName>
</protein>
<evidence type="ECO:0000313" key="1">
    <source>
        <dbReference type="EMBL" id="MCG7945322.1"/>
    </source>
</evidence>
<evidence type="ECO:0000313" key="2">
    <source>
        <dbReference type="EMBL" id="MCG7945331.1"/>
    </source>
</evidence>
<organism evidence="2 3">
    <name type="scientific">Candidatus Thiodiazotropha taylori</name>
    <dbReference type="NCBI Taxonomy" id="2792791"/>
    <lineage>
        <taxon>Bacteria</taxon>
        <taxon>Pseudomonadati</taxon>
        <taxon>Pseudomonadota</taxon>
        <taxon>Gammaproteobacteria</taxon>
        <taxon>Chromatiales</taxon>
        <taxon>Sedimenticolaceae</taxon>
        <taxon>Candidatus Thiodiazotropha</taxon>
    </lineage>
</organism>
<dbReference type="EMBL" id="JAEPCM010000081">
    <property type="protein sequence ID" value="MCG7945322.1"/>
    <property type="molecule type" value="Genomic_DNA"/>
</dbReference>
<sequence length="253" mass="27484">MTLLVQNSFNQGRYNNYLVGGNICNAFALGNLGSSDDFFIVGAEPPGESNYPLLTGNILDSEGNILFRLVQNMLILNPGKCSKILSDHIGYEIHDGNGEFIFQVSTRFTKPPGSSDECFVTTITGNFFNKNGEMVFKAHSGDNEEYIESNVKSVFGFSGGFGFVQAYENDELTLAKAMLGTGGKIHRVLTGPIKNEEVTLDGSALFDVEIDNCKINVSTGEFVVLGGQIKITNNQFNLTGPAQNIKQLIEQLG</sequence>
<gene>
    <name evidence="1" type="ORF">JAZ07_03135</name>
    <name evidence="2" type="ORF">JAZ07_03180</name>
</gene>
<dbReference type="AlphaFoldDB" id="A0A9E4K9I0"/>
<proteinExistence type="predicted"/>
<comment type="caution">
    <text evidence="2">The sequence shown here is derived from an EMBL/GenBank/DDBJ whole genome shotgun (WGS) entry which is preliminary data.</text>
</comment>
<reference evidence="2" key="1">
    <citation type="journal article" date="2021" name="Proc. Natl. Acad. Sci. U.S.A.">
        <title>Global biogeography of chemosynthetic symbionts reveals both localized and globally distributed symbiont groups. .</title>
        <authorList>
            <person name="Osvatic J.T."/>
            <person name="Wilkins L.G.E."/>
            <person name="Leibrecht L."/>
            <person name="Leray M."/>
            <person name="Zauner S."/>
            <person name="Polzin J."/>
            <person name="Camacho Y."/>
            <person name="Gros O."/>
            <person name="van Gils J.A."/>
            <person name="Eisen J.A."/>
            <person name="Petersen J.M."/>
            <person name="Yuen B."/>
        </authorList>
    </citation>
    <scope>NUCLEOTIDE SEQUENCE</scope>
    <source>
        <strain evidence="2">MAGclacostrist064TRANS</strain>
    </source>
</reference>
<dbReference type="Proteomes" id="UP000886667">
    <property type="component" value="Unassembled WGS sequence"/>
</dbReference>
<accession>A0A9E4K9I0</accession>